<evidence type="ECO:0000259" key="2">
    <source>
        <dbReference type="PROSITE" id="PS51782"/>
    </source>
</evidence>
<dbReference type="Proteomes" id="UP001235343">
    <property type="component" value="Unassembled WGS sequence"/>
</dbReference>
<feature type="compositionally biased region" description="Basic and acidic residues" evidence="1">
    <location>
        <begin position="35"/>
        <end position="56"/>
    </location>
</feature>
<accession>A0ABT7L6P8</accession>
<dbReference type="InterPro" id="IPR018392">
    <property type="entry name" value="LysM"/>
</dbReference>
<gene>
    <name evidence="3" type="ORF">QQS35_13865</name>
</gene>
<feature type="domain" description="LysM" evidence="2">
    <location>
        <begin position="71"/>
        <end position="124"/>
    </location>
</feature>
<evidence type="ECO:0000313" key="4">
    <source>
        <dbReference type="Proteomes" id="UP001235343"/>
    </source>
</evidence>
<name>A0ABT7L6P8_9BACI</name>
<protein>
    <recommendedName>
        <fullName evidence="2">LysM domain-containing protein</fullName>
    </recommendedName>
</protein>
<comment type="caution">
    <text evidence="3">The sequence shown here is derived from an EMBL/GenBank/DDBJ whole genome shotgun (WGS) entry which is preliminary data.</text>
</comment>
<dbReference type="RefSeq" id="WP_285932815.1">
    <property type="nucleotide sequence ID" value="NZ_JASTZU010000041.1"/>
</dbReference>
<dbReference type="PROSITE" id="PS51782">
    <property type="entry name" value="LYSM"/>
    <property type="match status" value="1"/>
</dbReference>
<evidence type="ECO:0000313" key="3">
    <source>
        <dbReference type="EMBL" id="MDL4841530.1"/>
    </source>
</evidence>
<dbReference type="EMBL" id="JASTZU010000041">
    <property type="protein sequence ID" value="MDL4841530.1"/>
    <property type="molecule type" value="Genomic_DNA"/>
</dbReference>
<feature type="region of interest" description="Disordered" evidence="1">
    <location>
        <begin position="35"/>
        <end position="63"/>
    </location>
</feature>
<reference evidence="3 4" key="1">
    <citation type="submission" date="2023-06" db="EMBL/GenBank/DDBJ databases">
        <title>Aquibacillus rhizosphaerae LR5S19.</title>
        <authorList>
            <person name="Sun J.-Q."/>
        </authorList>
    </citation>
    <scope>NUCLEOTIDE SEQUENCE [LARGE SCALE GENOMIC DNA]</scope>
    <source>
        <strain evidence="3 4">LR5S19</strain>
    </source>
</reference>
<keyword evidence="4" id="KW-1185">Reference proteome</keyword>
<proteinExistence type="predicted"/>
<evidence type="ECO:0000256" key="1">
    <source>
        <dbReference type="SAM" id="MobiDB-lite"/>
    </source>
</evidence>
<organism evidence="3 4">
    <name type="scientific">Aquibacillus rhizosphaerae</name>
    <dbReference type="NCBI Taxonomy" id="3051431"/>
    <lineage>
        <taxon>Bacteria</taxon>
        <taxon>Bacillati</taxon>
        <taxon>Bacillota</taxon>
        <taxon>Bacilli</taxon>
        <taxon>Bacillales</taxon>
        <taxon>Bacillaceae</taxon>
        <taxon>Aquibacillus</taxon>
    </lineage>
</organism>
<sequence length="129" mass="14779">MGFFKKTCLTLTMLFLIISIFKDLTVGTIIQDTNNHEESEIKEVVEKESKPEEVKSNDNNQPDETVRFKVKSYTAMPGDTVLSIVESLNNEKDSIQMEQIITDFEQLNPGISPHEIETNTTYLFPIYNN</sequence>